<dbReference type="InterPro" id="IPR042838">
    <property type="entry name" value="KIAA1958"/>
</dbReference>
<keyword evidence="6" id="KW-1185">Reference proteome</keyword>
<dbReference type="EMBL" id="JBJQND010000013">
    <property type="protein sequence ID" value="KAL3858045.1"/>
    <property type="molecule type" value="Genomic_DNA"/>
</dbReference>
<accession>A0ABD3V949</accession>
<protein>
    <recommendedName>
        <fullName evidence="4">ZMYM2-like/QRICH1 C-terminal domain-containing protein</fullName>
    </recommendedName>
</protein>
<dbReference type="PANTHER" id="PTHR46963:SF2">
    <property type="match status" value="1"/>
</dbReference>
<comment type="caution">
    <text evidence="5">The sequence shown here is derived from an EMBL/GenBank/DDBJ whole genome shotgun (WGS) entry which is preliminary data.</text>
</comment>
<reference evidence="5 6" key="1">
    <citation type="submission" date="2024-11" db="EMBL/GenBank/DDBJ databases">
        <title>Chromosome-level genome assembly of the freshwater bivalve Anodonta woodiana.</title>
        <authorList>
            <person name="Chen X."/>
        </authorList>
    </citation>
    <scope>NUCLEOTIDE SEQUENCE [LARGE SCALE GENOMIC DNA]</scope>
    <source>
        <strain evidence="5">MN2024</strain>
        <tissue evidence="5">Gills</tissue>
    </source>
</reference>
<dbReference type="Proteomes" id="UP001634394">
    <property type="component" value="Unassembled WGS sequence"/>
</dbReference>
<evidence type="ECO:0000256" key="3">
    <source>
        <dbReference type="ARBA" id="ARBA00022843"/>
    </source>
</evidence>
<evidence type="ECO:0000256" key="2">
    <source>
        <dbReference type="ARBA" id="ARBA00022553"/>
    </source>
</evidence>
<keyword evidence="3" id="KW-0832">Ubl conjugation</keyword>
<evidence type="ECO:0000259" key="4">
    <source>
        <dbReference type="Pfam" id="PF12012"/>
    </source>
</evidence>
<keyword evidence="2" id="KW-0597">Phosphoprotein</keyword>
<evidence type="ECO:0000313" key="6">
    <source>
        <dbReference type="Proteomes" id="UP001634394"/>
    </source>
</evidence>
<dbReference type="AlphaFoldDB" id="A0ABD3V949"/>
<evidence type="ECO:0000256" key="1">
    <source>
        <dbReference type="ARBA" id="ARBA00022499"/>
    </source>
</evidence>
<sequence>MQKYLSQNGEDRAIESIPLKTLDDYISAFLNTGRKKDGSEYSYASLRSFLSTLERYLRQKNVFQGSIFQGIHFQKCRSVLKVKKMLCGPSKTRDFGEITEAALDHLYKTGYLGMSTPSALINSMLIICYQSFGLKTGVEMYTLRWKDLQVGVDEYGKEFLAYVALPETASPNIQWSNNFLRVYATSKNPNMDPVALYRMYAKKRPDDMCEPKSPFFLAYNPRASSYDADALWYKTTAMGIKALYSTMNDIRAQLCIIRRH</sequence>
<keyword evidence="1" id="KW-1017">Isopeptide bond</keyword>
<name>A0ABD3V949_SINWO</name>
<gene>
    <name evidence="5" type="ORF">ACJMK2_012661</name>
</gene>
<dbReference type="PANTHER" id="PTHR46963">
    <property type="entry name" value="SIMILAR TO RIKEN CDNA E130308A19"/>
    <property type="match status" value="1"/>
</dbReference>
<feature type="domain" description="ZMYM2-like/QRICH1 C-terminal" evidence="4">
    <location>
        <begin position="103"/>
        <end position="250"/>
    </location>
</feature>
<dbReference type="Pfam" id="PF12012">
    <property type="entry name" value="DUF3504"/>
    <property type="match status" value="1"/>
</dbReference>
<proteinExistence type="predicted"/>
<dbReference type="InterPro" id="IPR021893">
    <property type="entry name" value="ZMYM2-like_C"/>
</dbReference>
<evidence type="ECO:0000313" key="5">
    <source>
        <dbReference type="EMBL" id="KAL3858045.1"/>
    </source>
</evidence>
<organism evidence="5 6">
    <name type="scientific">Sinanodonta woodiana</name>
    <name type="common">Chinese pond mussel</name>
    <name type="synonym">Anodonta woodiana</name>
    <dbReference type="NCBI Taxonomy" id="1069815"/>
    <lineage>
        <taxon>Eukaryota</taxon>
        <taxon>Metazoa</taxon>
        <taxon>Spiralia</taxon>
        <taxon>Lophotrochozoa</taxon>
        <taxon>Mollusca</taxon>
        <taxon>Bivalvia</taxon>
        <taxon>Autobranchia</taxon>
        <taxon>Heteroconchia</taxon>
        <taxon>Palaeoheterodonta</taxon>
        <taxon>Unionida</taxon>
        <taxon>Unionoidea</taxon>
        <taxon>Unionidae</taxon>
        <taxon>Unioninae</taxon>
        <taxon>Sinanodonta</taxon>
    </lineage>
</organism>